<dbReference type="EMBL" id="JAWJBA010001069">
    <property type="protein sequence ID" value="MDV2687690.1"/>
    <property type="molecule type" value="Genomic_DNA"/>
</dbReference>
<evidence type="ECO:0000313" key="2">
    <source>
        <dbReference type="Proteomes" id="UP001287282"/>
    </source>
</evidence>
<feature type="non-terminal residue" evidence="1">
    <location>
        <position position="1"/>
    </location>
</feature>
<dbReference type="Proteomes" id="UP001287282">
    <property type="component" value="Unassembled WGS sequence"/>
</dbReference>
<gene>
    <name evidence="1" type="ORF">RYX56_25405</name>
</gene>
<accession>A0ABU3XIF3</accession>
<keyword evidence="2" id="KW-1185">Reference proteome</keyword>
<feature type="non-terminal residue" evidence="1">
    <location>
        <position position="78"/>
    </location>
</feature>
<organism evidence="1 2">
    <name type="scientific">Alkalihalophilus lindianensis</name>
    <dbReference type="NCBI Taxonomy" id="1630542"/>
    <lineage>
        <taxon>Bacteria</taxon>
        <taxon>Bacillati</taxon>
        <taxon>Bacillota</taxon>
        <taxon>Bacilli</taxon>
        <taxon>Bacillales</taxon>
        <taxon>Bacillaceae</taxon>
        <taxon>Alkalihalophilus</taxon>
    </lineage>
</organism>
<name>A0ABU3XIF3_9BACI</name>
<proteinExistence type="predicted"/>
<evidence type="ECO:0000313" key="1">
    <source>
        <dbReference type="EMBL" id="MDV2687690.1"/>
    </source>
</evidence>
<protein>
    <submittedName>
        <fullName evidence="1">Uncharacterized protein</fullName>
    </submittedName>
</protein>
<dbReference type="RefSeq" id="WP_317124522.1">
    <property type="nucleotide sequence ID" value="NZ_JAWJBA010001069.1"/>
</dbReference>
<sequence length="78" mass="8900">VAYQEAAIIRILSAMAEHEPPVQIDREGYRAVIRLQLAMGKTDSEQQWAALKALSWPPWKEDRTRMDSEIGPEHGISR</sequence>
<reference evidence="1 2" key="1">
    <citation type="submission" date="2023-10" db="EMBL/GenBank/DDBJ databases">
        <title>Screening of Alkalihalobacillus lindianensis BZ-TG-R113 and Its Alleviation of Salt Stress on Rapeseed Growth.</title>
        <authorList>
            <person name="Zhao B."/>
            <person name="Guo T."/>
        </authorList>
    </citation>
    <scope>NUCLEOTIDE SEQUENCE [LARGE SCALE GENOMIC DNA]</scope>
    <source>
        <strain evidence="1 2">BZ-TG-R113</strain>
    </source>
</reference>
<comment type="caution">
    <text evidence="1">The sequence shown here is derived from an EMBL/GenBank/DDBJ whole genome shotgun (WGS) entry which is preliminary data.</text>
</comment>